<keyword evidence="8 18" id="KW-0418">Kinase</keyword>
<evidence type="ECO:0000256" key="2">
    <source>
        <dbReference type="ARBA" id="ARBA00004141"/>
    </source>
</evidence>
<evidence type="ECO:0000256" key="10">
    <source>
        <dbReference type="ARBA" id="ARBA00022989"/>
    </source>
</evidence>
<evidence type="ECO:0000256" key="14">
    <source>
        <dbReference type="SAM" id="Phobius"/>
    </source>
</evidence>
<dbReference type="Gene3D" id="3.30.565.10">
    <property type="entry name" value="Histidine kinase-like ATPase, C-terminal domain"/>
    <property type="match status" value="1"/>
</dbReference>
<evidence type="ECO:0000256" key="7">
    <source>
        <dbReference type="ARBA" id="ARBA00022741"/>
    </source>
</evidence>
<dbReference type="InterPro" id="IPR003594">
    <property type="entry name" value="HATPase_dom"/>
</dbReference>
<dbReference type="SMART" id="SM00387">
    <property type="entry name" value="HATPase_c"/>
    <property type="match status" value="1"/>
</dbReference>
<feature type="transmembrane region" description="Helical" evidence="14">
    <location>
        <begin position="225"/>
        <end position="245"/>
    </location>
</feature>
<comment type="caution">
    <text evidence="18">The sequence shown here is derived from an EMBL/GenBank/DDBJ whole genome shotgun (WGS) entry which is preliminary data.</text>
</comment>
<dbReference type="Pfam" id="PF02518">
    <property type="entry name" value="HATPase_c"/>
    <property type="match status" value="1"/>
</dbReference>
<evidence type="ECO:0000256" key="4">
    <source>
        <dbReference type="ARBA" id="ARBA00022553"/>
    </source>
</evidence>
<dbReference type="NCBIfam" id="TIGR00229">
    <property type="entry name" value="sensory_box"/>
    <property type="match status" value="1"/>
</dbReference>
<feature type="transmembrane region" description="Helical" evidence="14">
    <location>
        <begin position="292"/>
        <end position="311"/>
    </location>
</feature>
<feature type="transmembrane region" description="Helical" evidence="14">
    <location>
        <begin position="362"/>
        <end position="385"/>
    </location>
</feature>
<evidence type="ECO:0000313" key="18">
    <source>
        <dbReference type="EMBL" id="MBT1073437.1"/>
    </source>
</evidence>
<dbReference type="CDD" id="cd00130">
    <property type="entry name" value="PAS"/>
    <property type="match status" value="1"/>
</dbReference>
<keyword evidence="4" id="KW-0597">Phosphoprotein</keyword>
<evidence type="ECO:0000256" key="3">
    <source>
        <dbReference type="ARBA" id="ARBA00012438"/>
    </source>
</evidence>
<dbReference type="InterPro" id="IPR035965">
    <property type="entry name" value="PAS-like_dom_sf"/>
</dbReference>
<evidence type="ECO:0000256" key="9">
    <source>
        <dbReference type="ARBA" id="ARBA00022840"/>
    </source>
</evidence>
<keyword evidence="11" id="KW-0902">Two-component regulatory system</keyword>
<feature type="transmembrane region" description="Helical" evidence="14">
    <location>
        <begin position="251"/>
        <end position="271"/>
    </location>
</feature>
<evidence type="ECO:0000256" key="12">
    <source>
        <dbReference type="ARBA" id="ARBA00023136"/>
    </source>
</evidence>
<comment type="subcellular location">
    <subcellularLocation>
        <location evidence="2">Membrane</location>
        <topology evidence="2">Multi-pass membrane protein</topology>
    </subcellularLocation>
</comment>
<feature type="transmembrane region" description="Helical" evidence="14">
    <location>
        <begin position="56"/>
        <end position="75"/>
    </location>
</feature>
<dbReference type="EC" id="2.7.13.3" evidence="3"/>
<dbReference type="CDD" id="cd00082">
    <property type="entry name" value="HisKA"/>
    <property type="match status" value="1"/>
</dbReference>
<evidence type="ECO:0000256" key="1">
    <source>
        <dbReference type="ARBA" id="ARBA00000085"/>
    </source>
</evidence>
<dbReference type="InterPro" id="IPR052162">
    <property type="entry name" value="Sensor_kinase/Photoreceptor"/>
</dbReference>
<feature type="transmembrane region" description="Helical" evidence="14">
    <location>
        <begin position="156"/>
        <end position="177"/>
    </location>
</feature>
<dbReference type="PANTHER" id="PTHR43304">
    <property type="entry name" value="PHYTOCHROME-LIKE PROTEIN CPH1"/>
    <property type="match status" value="1"/>
</dbReference>
<evidence type="ECO:0000313" key="19">
    <source>
        <dbReference type="Proteomes" id="UP000784128"/>
    </source>
</evidence>
<dbReference type="InterPro" id="IPR000700">
    <property type="entry name" value="PAS-assoc_C"/>
</dbReference>
<evidence type="ECO:0000256" key="11">
    <source>
        <dbReference type="ARBA" id="ARBA00023012"/>
    </source>
</evidence>
<dbReference type="PROSITE" id="PS50113">
    <property type="entry name" value="PAC"/>
    <property type="match status" value="1"/>
</dbReference>
<feature type="transmembrane region" description="Helical" evidence="14">
    <location>
        <begin position="87"/>
        <end position="110"/>
    </location>
</feature>
<dbReference type="InterPro" id="IPR003661">
    <property type="entry name" value="HisK_dim/P_dom"/>
</dbReference>
<dbReference type="InterPro" id="IPR013655">
    <property type="entry name" value="PAS_fold_3"/>
</dbReference>
<dbReference type="InterPro" id="IPR038318">
    <property type="entry name" value="KdpD_sf"/>
</dbReference>
<dbReference type="Gene3D" id="1.10.287.130">
    <property type="match status" value="1"/>
</dbReference>
<feature type="domain" description="PAS" evidence="16">
    <location>
        <begin position="458"/>
        <end position="529"/>
    </location>
</feature>
<gene>
    <name evidence="18" type="ORF">KJB30_16720</name>
</gene>
<dbReference type="PROSITE" id="PS50109">
    <property type="entry name" value="HIS_KIN"/>
    <property type="match status" value="1"/>
</dbReference>
<dbReference type="GO" id="GO:0016301">
    <property type="term" value="F:kinase activity"/>
    <property type="evidence" value="ECO:0007669"/>
    <property type="project" value="UniProtKB-KW"/>
</dbReference>
<keyword evidence="9" id="KW-0067">ATP-binding</keyword>
<dbReference type="SUPFAM" id="SSF47384">
    <property type="entry name" value="Homodimeric domain of signal transducing histidine kinase"/>
    <property type="match status" value="1"/>
</dbReference>
<dbReference type="InterPro" id="IPR004358">
    <property type="entry name" value="Sig_transdc_His_kin-like_C"/>
</dbReference>
<dbReference type="InterPro" id="IPR036097">
    <property type="entry name" value="HisK_dim/P_sf"/>
</dbReference>
<dbReference type="RefSeq" id="WP_214301484.1">
    <property type="nucleotide sequence ID" value="NZ_JAHDYS010000022.1"/>
</dbReference>
<dbReference type="InterPro" id="IPR005467">
    <property type="entry name" value="His_kinase_dom"/>
</dbReference>
<feature type="domain" description="PAC" evidence="17">
    <location>
        <begin position="534"/>
        <end position="587"/>
    </location>
</feature>
<dbReference type="Gene3D" id="3.30.450.20">
    <property type="entry name" value="PAS domain"/>
    <property type="match status" value="1"/>
</dbReference>
<dbReference type="SUPFAM" id="SSF55874">
    <property type="entry name" value="ATPase domain of HSP90 chaperone/DNA topoisomerase II/histidine kinase"/>
    <property type="match status" value="1"/>
</dbReference>
<name>A0ABS5UCK9_9BACT</name>
<keyword evidence="10 14" id="KW-1133">Transmembrane helix</keyword>
<dbReference type="InterPro" id="IPR036890">
    <property type="entry name" value="HATPase_C_sf"/>
</dbReference>
<dbReference type="PROSITE" id="PS50112">
    <property type="entry name" value="PAS"/>
    <property type="match status" value="1"/>
</dbReference>
<dbReference type="SUPFAM" id="SSF55785">
    <property type="entry name" value="PYP-like sensor domain (PAS domain)"/>
    <property type="match status" value="1"/>
</dbReference>
<evidence type="ECO:0000259" key="15">
    <source>
        <dbReference type="PROSITE" id="PS50109"/>
    </source>
</evidence>
<evidence type="ECO:0000256" key="6">
    <source>
        <dbReference type="ARBA" id="ARBA00022692"/>
    </source>
</evidence>
<dbReference type="Proteomes" id="UP000784128">
    <property type="component" value="Unassembled WGS sequence"/>
</dbReference>
<feature type="transmembrane region" description="Helical" evidence="14">
    <location>
        <begin position="323"/>
        <end position="350"/>
    </location>
</feature>
<comment type="catalytic activity">
    <reaction evidence="1">
        <text>ATP + protein L-histidine = ADP + protein N-phospho-L-histidine.</text>
        <dbReference type="EC" id="2.7.13.3"/>
    </reaction>
</comment>
<feature type="transmembrane region" description="Helical" evidence="14">
    <location>
        <begin position="26"/>
        <end position="50"/>
    </location>
</feature>
<keyword evidence="12 14" id="KW-0472">Membrane</keyword>
<keyword evidence="7" id="KW-0547">Nucleotide-binding</keyword>
<proteinExistence type="predicted"/>
<dbReference type="Pfam" id="PF08447">
    <property type="entry name" value="PAS_3"/>
    <property type="match status" value="1"/>
</dbReference>
<feature type="domain" description="Histidine kinase" evidence="15">
    <location>
        <begin position="628"/>
        <end position="839"/>
    </location>
</feature>
<dbReference type="PANTHER" id="PTHR43304:SF1">
    <property type="entry name" value="PAC DOMAIN-CONTAINING PROTEIN"/>
    <property type="match status" value="1"/>
</dbReference>
<feature type="transmembrane region" description="Helical" evidence="14">
    <location>
        <begin position="197"/>
        <end position="213"/>
    </location>
</feature>
<accession>A0ABS5UCK9</accession>
<dbReference type="Gene3D" id="1.20.120.620">
    <property type="entry name" value="Backbone structure of the membrane domain of e. Coli histidine kinase receptor kdpd"/>
    <property type="match status" value="1"/>
</dbReference>
<dbReference type="PRINTS" id="PR00344">
    <property type="entry name" value="BCTRLSENSOR"/>
</dbReference>
<evidence type="ECO:0000256" key="5">
    <source>
        <dbReference type="ARBA" id="ARBA00022679"/>
    </source>
</evidence>
<feature type="coiled-coil region" evidence="13">
    <location>
        <begin position="578"/>
        <end position="613"/>
    </location>
</feature>
<protein>
    <recommendedName>
        <fullName evidence="3">histidine kinase</fullName>
        <ecNumber evidence="3">2.7.13.3</ecNumber>
    </recommendedName>
</protein>
<dbReference type="Pfam" id="PF13493">
    <property type="entry name" value="DUF4118"/>
    <property type="match status" value="1"/>
</dbReference>
<reference evidence="18 19" key="1">
    <citation type="submission" date="2021-05" db="EMBL/GenBank/DDBJ databases">
        <title>The draft genome of Geobacter chapellei DSM 13688.</title>
        <authorList>
            <person name="Xu Z."/>
            <person name="Masuda Y."/>
            <person name="Itoh H."/>
            <person name="Senoo K."/>
        </authorList>
    </citation>
    <scope>NUCLEOTIDE SEQUENCE [LARGE SCALE GENOMIC DNA]</scope>
    <source>
        <strain evidence="18 19">DSM 13688</strain>
    </source>
</reference>
<dbReference type="InterPro" id="IPR000014">
    <property type="entry name" value="PAS"/>
</dbReference>
<evidence type="ECO:0000259" key="16">
    <source>
        <dbReference type="PROSITE" id="PS50112"/>
    </source>
</evidence>
<keyword evidence="6 14" id="KW-0812">Transmembrane</keyword>
<evidence type="ECO:0000256" key="13">
    <source>
        <dbReference type="SAM" id="Coils"/>
    </source>
</evidence>
<dbReference type="EMBL" id="JAHDYS010000022">
    <property type="protein sequence ID" value="MBT1073437.1"/>
    <property type="molecule type" value="Genomic_DNA"/>
</dbReference>
<keyword evidence="19" id="KW-1185">Reference proteome</keyword>
<feature type="transmembrane region" description="Helical" evidence="14">
    <location>
        <begin position="130"/>
        <end position="149"/>
    </location>
</feature>
<keyword evidence="5" id="KW-0808">Transferase</keyword>
<organism evidence="18 19">
    <name type="scientific">Pelotalea chapellei</name>
    <dbReference type="NCBI Taxonomy" id="44671"/>
    <lineage>
        <taxon>Bacteria</taxon>
        <taxon>Pseudomonadati</taxon>
        <taxon>Thermodesulfobacteriota</taxon>
        <taxon>Desulfuromonadia</taxon>
        <taxon>Geobacterales</taxon>
        <taxon>Geobacteraceae</taxon>
        <taxon>Pelotalea</taxon>
    </lineage>
</organism>
<dbReference type="InterPro" id="IPR025201">
    <property type="entry name" value="KdpD_TM"/>
</dbReference>
<dbReference type="SMART" id="SM00388">
    <property type="entry name" value="HisKA"/>
    <property type="match status" value="1"/>
</dbReference>
<sequence length="839" mass="93647">MSSSSTNNSALPAKINRSKTHLLTRYAWLPIPVLLIFMLIVWACDIHLLYNSPYTQIVTYLAFSSLAGVVIASLTGRRFSINPSPGILLLGCGALLWGFAGISAIIASLIKKSPHAVDVNIQVTIHNICMWLAAWCHLAGIGISLRWQVRVTRWKLWLAGAYLAIPVAIVCIVQAVFSGSFPLFFLQGSGGTPIRQLVLGSSIGMLLLSALLLQAMHRKRYSLFLYWYSLALLLMATGLFGVMMQSVHSGLLGWIGRSAQALGGIYMMRAAMVARRESLNSPIPEQACERRFSYGVSAVFVVTAVIVRLLFMQSIELPYIFFTFYPAIIFSALYGGLASGLLATVFSLLMARYFFVSPMGQISFAPVYTASILFFIASGAILSWITAAMQQAQDRAIRAEAETALAAERLHNAELLKEHNTLLEQHVTERTVELALTVEKLKQEISFRSIIEKELRHSEETLQLAIKSTGLGTFDYYPQSGMLFWSEVNKWNFGISPNVEVDFDQFVNSIHPEDRNQVLHMMDKALQPGSSGEYRLDYRIIGIVDGGVRWISERGQAFFNDAGQAVRFIGVSRDITREMEEEDRRHAAERALQQETEERLKTLEALRRKEQMLIQQSRQAAMGEMIGNIAHQWRQPLNTLGLTIQQLLLFHELGELNREFLEECVGSSMQLVLHMSQTIDDFRNYFKPDKEKVAFSVNETLNRTISLMSGSLNDKCITVQVNAQVDPVVWGYPNEFSHVLLNIMTNAKDVLIERAVSNPSISVTVAELDKRAIVTITDNAGGIAEQNVEKIFDPYFTTKGPQDGTGVGLFMSKAIIEKNMGGRLSVRNLEAGAEFRIEI</sequence>
<evidence type="ECO:0000256" key="8">
    <source>
        <dbReference type="ARBA" id="ARBA00022777"/>
    </source>
</evidence>
<keyword evidence="13" id="KW-0175">Coiled coil</keyword>
<evidence type="ECO:0000259" key="17">
    <source>
        <dbReference type="PROSITE" id="PS50113"/>
    </source>
</evidence>